<feature type="transmembrane region" description="Helical" evidence="11">
    <location>
        <begin position="63"/>
        <end position="86"/>
    </location>
</feature>
<dbReference type="PANTHER" id="PTHR11434:SF16">
    <property type="entry name" value="NADH-UBIQUINONE OXIDOREDUCTASE CHAIN 4L"/>
    <property type="match status" value="1"/>
</dbReference>
<comment type="similarity">
    <text evidence="3 11">Belongs to the complex I subunit 4L family.</text>
</comment>
<sequence>MKMIPLEAYLVVSVLLMGLGLLGMIARRNLVTVLMSTELALNAVNILFVGADAHLKLVDGQIFALFVIALAAAEAAVGLGIIIAIFRLRKVDSTDEITDMRG</sequence>
<dbReference type="GO" id="GO:0005886">
    <property type="term" value="C:plasma membrane"/>
    <property type="evidence" value="ECO:0007669"/>
    <property type="project" value="UniProtKB-SubCell"/>
</dbReference>
<evidence type="ECO:0000256" key="6">
    <source>
        <dbReference type="ARBA" id="ARBA00022692"/>
    </source>
</evidence>
<feature type="transmembrane region" description="Helical" evidence="11">
    <location>
        <begin position="6"/>
        <end position="26"/>
    </location>
</feature>
<keyword evidence="8 11" id="KW-1278">Translocase</keyword>
<keyword evidence="7 11" id="KW-0874">Quinone</keyword>
<evidence type="ECO:0000256" key="5">
    <source>
        <dbReference type="ARBA" id="ARBA00022519"/>
    </source>
</evidence>
<dbReference type="HAMAP" id="MF_01456">
    <property type="entry name" value="NDH1_NuoK"/>
    <property type="match status" value="1"/>
</dbReference>
<dbReference type="GO" id="GO:0050136">
    <property type="term" value="F:NADH dehydrogenase (quinone) (non-electrogenic) activity"/>
    <property type="evidence" value="ECO:0007669"/>
    <property type="project" value="UniProtKB-UniRule"/>
</dbReference>
<feature type="transmembrane region" description="Helical" evidence="11">
    <location>
        <begin position="33"/>
        <end position="51"/>
    </location>
</feature>
<dbReference type="InterPro" id="IPR001133">
    <property type="entry name" value="NADH_UbQ_OxRdtase_chain4L/K"/>
</dbReference>
<keyword evidence="13" id="KW-1185">Reference proteome</keyword>
<keyword evidence="11" id="KW-0520">NAD</keyword>
<dbReference type="EC" id="7.1.1.-" evidence="11"/>
<evidence type="ECO:0000256" key="10">
    <source>
        <dbReference type="ARBA" id="ARBA00023136"/>
    </source>
</evidence>
<keyword evidence="4 11" id="KW-0813">Transport</keyword>
<evidence type="ECO:0000256" key="8">
    <source>
        <dbReference type="ARBA" id="ARBA00022967"/>
    </source>
</evidence>
<comment type="subcellular location">
    <subcellularLocation>
        <location evidence="11">Cell membrane</location>
        <topology evidence="11">Multi-pass membrane protein</topology>
    </subcellularLocation>
    <subcellularLocation>
        <location evidence="2">Membrane</location>
        <topology evidence="2">Multi-pass membrane protein</topology>
    </subcellularLocation>
</comment>
<keyword evidence="11" id="KW-0830">Ubiquinone</keyword>
<protein>
    <recommendedName>
        <fullName evidence="11">NADH-quinone oxidoreductase subunit K</fullName>
        <ecNumber evidence="11">7.1.1.-</ecNumber>
    </recommendedName>
    <alternativeName>
        <fullName evidence="11">NADH dehydrogenase I subunit K</fullName>
    </alternativeName>
    <alternativeName>
        <fullName evidence="11">NDH-1 subunit K</fullName>
    </alternativeName>
</protein>
<dbReference type="GO" id="GO:0030964">
    <property type="term" value="C:NADH dehydrogenase complex"/>
    <property type="evidence" value="ECO:0007669"/>
    <property type="project" value="TreeGrafter"/>
</dbReference>
<dbReference type="PANTHER" id="PTHR11434">
    <property type="entry name" value="NADH-UBIQUINONE OXIDOREDUCTASE SUBUNIT ND4L"/>
    <property type="match status" value="1"/>
</dbReference>
<evidence type="ECO:0000256" key="3">
    <source>
        <dbReference type="ARBA" id="ARBA00010519"/>
    </source>
</evidence>
<evidence type="ECO:0000256" key="7">
    <source>
        <dbReference type="ARBA" id="ARBA00022719"/>
    </source>
</evidence>
<evidence type="ECO:0000256" key="4">
    <source>
        <dbReference type="ARBA" id="ARBA00022448"/>
    </source>
</evidence>
<reference evidence="12 13" key="1">
    <citation type="submission" date="2016-11" db="EMBL/GenBank/DDBJ databases">
        <authorList>
            <person name="Jaros S."/>
            <person name="Januszkiewicz K."/>
            <person name="Wedrychowicz H."/>
        </authorList>
    </citation>
    <scope>NUCLEOTIDE SEQUENCE [LARGE SCALE GENOMIC DNA]</scope>
    <source>
        <strain evidence="12 13">DSM 19557</strain>
    </source>
</reference>
<dbReference type="RefSeq" id="WP_079654612.1">
    <property type="nucleotide sequence ID" value="NZ_LT670846.1"/>
</dbReference>
<keyword evidence="10 11" id="KW-0472">Membrane</keyword>
<keyword evidence="6 11" id="KW-0812">Transmembrane</keyword>
<dbReference type="STRING" id="381751.SAMN05444391_1538"/>
<dbReference type="NCBIfam" id="NF004320">
    <property type="entry name" value="PRK05715.1-2"/>
    <property type="match status" value="1"/>
</dbReference>
<keyword evidence="11" id="KW-1003">Cell membrane</keyword>
<keyword evidence="9 11" id="KW-1133">Transmembrane helix</keyword>
<dbReference type="Gene3D" id="1.10.287.3510">
    <property type="match status" value="1"/>
</dbReference>
<dbReference type="OrthoDB" id="15313at2"/>
<comment type="function">
    <text evidence="1 11">NDH-1 shuttles electrons from NADH, via FMN and iron-sulfur (Fe-S) centers, to quinones in the respiratory chain. The immediate electron acceptor for the enzyme in this species is believed to be ubiquinone. Couples the redox reaction to proton translocation (for every two electrons transferred, four hydrogen ions are translocated across the cytoplasmic membrane), and thus conserves the redox energy in a proton gradient.</text>
</comment>
<gene>
    <name evidence="11" type="primary">nuoK</name>
    <name evidence="12" type="ORF">SAMN05444391_1538</name>
</gene>
<dbReference type="Pfam" id="PF00420">
    <property type="entry name" value="Oxidored_q2"/>
    <property type="match status" value="1"/>
</dbReference>
<dbReference type="InterPro" id="IPR039428">
    <property type="entry name" value="NUOK/Mnh_C1-like"/>
</dbReference>
<comment type="catalytic activity">
    <reaction evidence="11">
        <text>a quinone + NADH + 5 H(+)(in) = a quinol + NAD(+) + 4 H(+)(out)</text>
        <dbReference type="Rhea" id="RHEA:57888"/>
        <dbReference type="ChEBI" id="CHEBI:15378"/>
        <dbReference type="ChEBI" id="CHEBI:24646"/>
        <dbReference type="ChEBI" id="CHEBI:57540"/>
        <dbReference type="ChEBI" id="CHEBI:57945"/>
        <dbReference type="ChEBI" id="CHEBI:132124"/>
    </reaction>
</comment>
<evidence type="ECO:0000256" key="9">
    <source>
        <dbReference type="ARBA" id="ARBA00022989"/>
    </source>
</evidence>
<comment type="subunit">
    <text evidence="11">NDH-1 is composed of 14 different subunits. Subunits NuoA, H, J, K, L, M, N constitute the membrane sector of the complex.</text>
</comment>
<dbReference type="GO" id="GO:0042773">
    <property type="term" value="P:ATP synthesis coupled electron transport"/>
    <property type="evidence" value="ECO:0007669"/>
    <property type="project" value="InterPro"/>
</dbReference>
<evidence type="ECO:0000313" key="12">
    <source>
        <dbReference type="EMBL" id="SHK58566.1"/>
    </source>
</evidence>
<evidence type="ECO:0000313" key="13">
    <source>
        <dbReference type="Proteomes" id="UP000189810"/>
    </source>
</evidence>
<name>A0A1M6TNU7_9AQUI</name>
<evidence type="ECO:0000256" key="11">
    <source>
        <dbReference type="HAMAP-Rule" id="MF_01456"/>
    </source>
</evidence>
<dbReference type="FunFam" id="1.10.287.3510:FF:000001">
    <property type="entry name" value="NADH-quinone oxidoreductase subunit K"/>
    <property type="match status" value="1"/>
</dbReference>
<evidence type="ECO:0000256" key="1">
    <source>
        <dbReference type="ARBA" id="ARBA00002378"/>
    </source>
</evidence>
<dbReference type="GO" id="GO:0048038">
    <property type="term" value="F:quinone binding"/>
    <property type="evidence" value="ECO:0007669"/>
    <property type="project" value="UniProtKB-KW"/>
</dbReference>
<dbReference type="EMBL" id="LT670846">
    <property type="protein sequence ID" value="SHK58566.1"/>
    <property type="molecule type" value="Genomic_DNA"/>
</dbReference>
<evidence type="ECO:0000256" key="2">
    <source>
        <dbReference type="ARBA" id="ARBA00004141"/>
    </source>
</evidence>
<dbReference type="Proteomes" id="UP000189810">
    <property type="component" value="Chromosome I"/>
</dbReference>
<accession>A0A1M6TNU7</accession>
<keyword evidence="5" id="KW-0997">Cell inner membrane</keyword>
<dbReference type="AlphaFoldDB" id="A0A1M6TNU7"/>
<proteinExistence type="inferred from homology"/>
<organism evidence="12 13">
    <name type="scientific">Thermocrinis minervae</name>
    <dbReference type="NCBI Taxonomy" id="381751"/>
    <lineage>
        <taxon>Bacteria</taxon>
        <taxon>Pseudomonadati</taxon>
        <taxon>Aquificota</taxon>
        <taxon>Aquificia</taxon>
        <taxon>Aquificales</taxon>
        <taxon>Aquificaceae</taxon>
        <taxon>Thermocrinis</taxon>
    </lineage>
</organism>